<name>A0A381TXN8_9ZZZZ</name>
<proteinExistence type="predicted"/>
<gene>
    <name evidence="2" type="ORF">METZ01_LOCUS73624</name>
</gene>
<dbReference type="Gene3D" id="3.40.50.150">
    <property type="entry name" value="Vaccinia Virus protein VP39"/>
    <property type="match status" value="1"/>
</dbReference>
<dbReference type="SUPFAM" id="SSF53335">
    <property type="entry name" value="S-adenosyl-L-methionine-dependent methyltransferases"/>
    <property type="match status" value="1"/>
</dbReference>
<dbReference type="InterPro" id="IPR029063">
    <property type="entry name" value="SAM-dependent_MTases_sf"/>
</dbReference>
<keyword evidence="1" id="KW-0175">Coiled coil</keyword>
<dbReference type="CDD" id="cd02440">
    <property type="entry name" value="AdoMet_MTases"/>
    <property type="match status" value="1"/>
</dbReference>
<feature type="non-terminal residue" evidence="2">
    <location>
        <position position="1"/>
    </location>
</feature>
<evidence type="ECO:0000313" key="2">
    <source>
        <dbReference type="EMBL" id="SVA20770.1"/>
    </source>
</evidence>
<accession>A0A381TXN8</accession>
<dbReference type="EMBL" id="UINC01005350">
    <property type="protein sequence ID" value="SVA20770.1"/>
    <property type="molecule type" value="Genomic_DNA"/>
</dbReference>
<evidence type="ECO:0000256" key="1">
    <source>
        <dbReference type="SAM" id="Coils"/>
    </source>
</evidence>
<reference evidence="2" key="1">
    <citation type="submission" date="2018-05" db="EMBL/GenBank/DDBJ databases">
        <authorList>
            <person name="Lanie J.A."/>
            <person name="Ng W.-L."/>
            <person name="Kazmierczak K.M."/>
            <person name="Andrzejewski T.M."/>
            <person name="Davidsen T.M."/>
            <person name="Wayne K.J."/>
            <person name="Tettelin H."/>
            <person name="Glass J.I."/>
            <person name="Rusch D."/>
            <person name="Podicherti R."/>
            <person name="Tsui H.-C.T."/>
            <person name="Winkler M.E."/>
        </authorList>
    </citation>
    <scope>NUCLEOTIDE SEQUENCE</scope>
</reference>
<feature type="coiled-coil region" evidence="1">
    <location>
        <begin position="70"/>
        <end position="107"/>
    </location>
</feature>
<organism evidence="2">
    <name type="scientific">marine metagenome</name>
    <dbReference type="NCBI Taxonomy" id="408172"/>
    <lineage>
        <taxon>unclassified sequences</taxon>
        <taxon>metagenomes</taxon>
        <taxon>ecological metagenomes</taxon>
    </lineage>
</organism>
<dbReference type="AlphaFoldDB" id="A0A381TXN8"/>
<protein>
    <submittedName>
        <fullName evidence="2">Uncharacterized protein</fullName>
    </submittedName>
</protein>
<sequence>VDRDETARLSEGNRAVVTNDLEAANATADILSPKPFPAPVVGSLINLLRSFGQPFVRLFLPQLARQQQFNAHVARHMNQLQKTIEELRNAAEELSRLEERFAERSEAIDRRFSEKDAEKDAAFSSISARFNEAAKVHDEIEGQIGELMALRSMLRTAVERAPASSEAGRITKKTVTTKTPEIEPTSWSQLTEWMEDEDYRSFQDRFRGNPEVIAERMREHVVRFDGVEGRVADLGCGRGEFLDLLAEAGIDAIGVEINATDAEECRRRGHDAVVSDLLEWLSEQKDDSLGGVFMAQVIEHLAPPDWQRFVELAAAKLEAGGRFVVETINPGSLYALARAYVVDPTHIRPVHPELLSFLARRSGLCAVDVQFQAPVPDEERPTGLAFFQGDTSVEMSEELAAIREAMSRLDQICCAPQEYTLQATRPALREPA</sequence>
<dbReference type="PANTHER" id="PTHR43861">
    <property type="entry name" value="TRANS-ACONITATE 2-METHYLTRANSFERASE-RELATED"/>
    <property type="match status" value="1"/>
</dbReference>
<dbReference type="Pfam" id="PF13489">
    <property type="entry name" value="Methyltransf_23"/>
    <property type="match status" value="1"/>
</dbReference>